<dbReference type="PANTHER" id="PTHR43649:SF31">
    <property type="entry name" value="SN-GLYCEROL-3-PHOSPHATE-BINDING PERIPLASMIC PROTEIN UGPB"/>
    <property type="match status" value="1"/>
</dbReference>
<evidence type="ECO:0000256" key="3">
    <source>
        <dbReference type="ARBA" id="ARBA00022448"/>
    </source>
</evidence>
<accession>A0ABY5YJ07</accession>
<dbReference type="EMBL" id="CP104213">
    <property type="protein sequence ID" value="UWX64795.1"/>
    <property type="molecule type" value="Genomic_DNA"/>
</dbReference>
<evidence type="ECO:0000256" key="1">
    <source>
        <dbReference type="ARBA" id="ARBA00004196"/>
    </source>
</evidence>
<dbReference type="Proteomes" id="UP001060261">
    <property type="component" value="Chromosome"/>
</dbReference>
<dbReference type="RefSeq" id="WP_260561056.1">
    <property type="nucleotide sequence ID" value="NZ_BAABEC010000009.1"/>
</dbReference>
<evidence type="ECO:0000313" key="7">
    <source>
        <dbReference type="Proteomes" id="UP001060261"/>
    </source>
</evidence>
<evidence type="ECO:0000313" key="6">
    <source>
        <dbReference type="EMBL" id="UWX64795.1"/>
    </source>
</evidence>
<keyword evidence="4 5" id="KW-0732">Signal</keyword>
<keyword evidence="7" id="KW-1185">Reference proteome</keyword>
<comment type="similarity">
    <text evidence="2">Belongs to the bacterial solute-binding protein 1 family.</text>
</comment>
<dbReference type="Gene3D" id="3.40.190.10">
    <property type="entry name" value="Periplasmic binding protein-like II"/>
    <property type="match status" value="2"/>
</dbReference>
<reference evidence="6" key="1">
    <citation type="submission" date="2022-09" db="EMBL/GenBank/DDBJ databases">
        <title>genome sequence of Deinococcus rubellus.</title>
        <authorList>
            <person name="Srinivasan S."/>
        </authorList>
    </citation>
    <scope>NUCLEOTIDE SEQUENCE</scope>
    <source>
        <strain evidence="6">Ant6</strain>
    </source>
</reference>
<evidence type="ECO:0000256" key="5">
    <source>
        <dbReference type="SAM" id="SignalP"/>
    </source>
</evidence>
<protein>
    <submittedName>
        <fullName evidence="6">ABC transporter substrate-binding protein</fullName>
    </submittedName>
</protein>
<dbReference type="SUPFAM" id="SSF53850">
    <property type="entry name" value="Periplasmic binding protein-like II"/>
    <property type="match status" value="1"/>
</dbReference>
<dbReference type="PANTHER" id="PTHR43649">
    <property type="entry name" value="ARABINOSE-BINDING PROTEIN-RELATED"/>
    <property type="match status" value="1"/>
</dbReference>
<keyword evidence="3" id="KW-0813">Transport</keyword>
<dbReference type="InterPro" id="IPR050490">
    <property type="entry name" value="Bact_solute-bd_prot1"/>
</dbReference>
<feature type="signal peptide" evidence="5">
    <location>
        <begin position="1"/>
        <end position="26"/>
    </location>
</feature>
<sequence length="447" mass="48394">MTQTKLARLALTVSLLSAGSVLPVAAAQSTNWDAVSPKGQTINFWHQLTGNSVKVMDQLIASFNKTNPYGITVKGQFQGNYTQIYQKIVPLLGTPALPDLTVAYSNQAATYQLADALVDLNPLIKSRKWGLSPVEINDFYPGIYKADVFPVFGGQRLGFPVQRSAEVMYYNSAWLKELGIKSAPSSPEQFKSAACKASKTPFSKAKGSSIGYELSVDASRFASWSFAFGGDIYDEKDSRFTLNNPGSVQAMTFLQGLFKDGCAKIVSENYGDQTDFGAGKLLFSIGSSSGLPFYKDAVDKGAAFTWNVAALPHTTTKPTADLYGASVSLVDTGDAKRELAAWLFVKYWSSPDVQAQWAKGTNYFPTRKSVAAKMNDYFTANPASKNGFALLRYAQAEPAVPGYDAVRAEIEKSMTAIMNGAAVKTTLDTLNKTANTILADQLSQIKK</sequence>
<dbReference type="InterPro" id="IPR006059">
    <property type="entry name" value="SBP"/>
</dbReference>
<feature type="chain" id="PRO_5047037049" evidence="5">
    <location>
        <begin position="27"/>
        <end position="447"/>
    </location>
</feature>
<organism evidence="6 7">
    <name type="scientific">Deinococcus rubellus</name>
    <dbReference type="NCBI Taxonomy" id="1889240"/>
    <lineage>
        <taxon>Bacteria</taxon>
        <taxon>Thermotogati</taxon>
        <taxon>Deinococcota</taxon>
        <taxon>Deinococci</taxon>
        <taxon>Deinococcales</taxon>
        <taxon>Deinococcaceae</taxon>
        <taxon>Deinococcus</taxon>
    </lineage>
</organism>
<evidence type="ECO:0000256" key="4">
    <source>
        <dbReference type="ARBA" id="ARBA00022729"/>
    </source>
</evidence>
<gene>
    <name evidence="6" type="ORF">N0D28_03790</name>
</gene>
<dbReference type="CDD" id="cd14748">
    <property type="entry name" value="PBP2_UgpB"/>
    <property type="match status" value="1"/>
</dbReference>
<comment type="subcellular location">
    <subcellularLocation>
        <location evidence="1">Cell envelope</location>
    </subcellularLocation>
</comment>
<evidence type="ECO:0000256" key="2">
    <source>
        <dbReference type="ARBA" id="ARBA00008520"/>
    </source>
</evidence>
<proteinExistence type="inferred from homology"/>
<name>A0ABY5YJ07_9DEIO</name>
<dbReference type="Pfam" id="PF13416">
    <property type="entry name" value="SBP_bac_8"/>
    <property type="match status" value="1"/>
</dbReference>